<proteinExistence type="predicted"/>
<keyword evidence="2" id="KW-1185">Reference proteome</keyword>
<reference evidence="1" key="1">
    <citation type="submission" date="2021-06" db="EMBL/GenBank/DDBJ databases">
        <authorList>
            <person name="Kallberg Y."/>
            <person name="Tangrot J."/>
            <person name="Rosling A."/>
        </authorList>
    </citation>
    <scope>NUCLEOTIDE SEQUENCE</scope>
    <source>
        <strain evidence="1">28 12/20/2015</strain>
    </source>
</reference>
<dbReference type="EMBL" id="CAJVPW010015316">
    <property type="protein sequence ID" value="CAG8660917.1"/>
    <property type="molecule type" value="Genomic_DNA"/>
</dbReference>
<evidence type="ECO:0000313" key="2">
    <source>
        <dbReference type="Proteomes" id="UP000789366"/>
    </source>
</evidence>
<organism evidence="1 2">
    <name type="scientific">Cetraspora pellucida</name>
    <dbReference type="NCBI Taxonomy" id="1433469"/>
    <lineage>
        <taxon>Eukaryota</taxon>
        <taxon>Fungi</taxon>
        <taxon>Fungi incertae sedis</taxon>
        <taxon>Mucoromycota</taxon>
        <taxon>Glomeromycotina</taxon>
        <taxon>Glomeromycetes</taxon>
        <taxon>Diversisporales</taxon>
        <taxon>Gigasporaceae</taxon>
        <taxon>Cetraspora</taxon>
    </lineage>
</organism>
<comment type="caution">
    <text evidence="1">The sequence shown here is derived from an EMBL/GenBank/DDBJ whole genome shotgun (WGS) entry which is preliminary data.</text>
</comment>
<evidence type="ECO:0000313" key="1">
    <source>
        <dbReference type="EMBL" id="CAG8660917.1"/>
    </source>
</evidence>
<protein>
    <submittedName>
        <fullName evidence="1">7599_t:CDS:1</fullName>
    </submittedName>
</protein>
<gene>
    <name evidence="1" type="ORF">SPELUC_LOCUS9268</name>
</gene>
<dbReference type="Proteomes" id="UP000789366">
    <property type="component" value="Unassembled WGS sequence"/>
</dbReference>
<feature type="non-terminal residue" evidence="1">
    <location>
        <position position="1"/>
    </location>
</feature>
<sequence>NSFFTSLQLQNNEQYLKDITYEIESRIDKSIILILKNNEFWNHLRIIIHILRPYLLTFITLESQHATLADAIYNPILLVCWSLHPKYVLAEAIHPELATIIKKEASILFEHLFPDKEIIKFQMQLIDWNNKVYPFDFESNWDNYLVNDLVYFWNNFQKEVSELSIFAACIMSMPPTSADCERFWSVMSNIHTLQHNRLINEQASKLSCIRWHIIQDKNTQKKNFQFNNENEFFNFENDSDNEFTLEE</sequence>
<name>A0ACA9NND3_9GLOM</name>
<accession>A0ACA9NND3</accession>